<evidence type="ECO:0000256" key="7">
    <source>
        <dbReference type="ARBA" id="ARBA00022519"/>
    </source>
</evidence>
<dbReference type="Pfam" id="PF04995">
    <property type="entry name" value="CcmD"/>
    <property type="match status" value="1"/>
</dbReference>
<organism evidence="13 14">
    <name type="scientific">Alishewanella jeotgali KCTC 22429</name>
    <dbReference type="NCBI Taxonomy" id="1129374"/>
    <lineage>
        <taxon>Bacteria</taxon>
        <taxon>Pseudomonadati</taxon>
        <taxon>Pseudomonadota</taxon>
        <taxon>Gammaproteobacteria</taxon>
        <taxon>Alteromonadales</taxon>
        <taxon>Alteromonadaceae</taxon>
        <taxon>Alishewanella</taxon>
    </lineage>
</organism>
<dbReference type="InterPro" id="IPR052075">
    <property type="entry name" value="Heme_exporter_D"/>
</dbReference>
<accession>H3ZIN1</accession>
<evidence type="ECO:0000256" key="10">
    <source>
        <dbReference type="ARBA" id="ARBA00022989"/>
    </source>
</evidence>
<keyword evidence="10 12" id="KW-1133">Transmembrane helix</keyword>
<evidence type="ECO:0000256" key="12">
    <source>
        <dbReference type="RuleBase" id="RU363101"/>
    </source>
</evidence>
<dbReference type="PANTHER" id="PTHR37531:SF1">
    <property type="entry name" value="HEME EXPORTER PROTEIN D"/>
    <property type="match status" value="1"/>
</dbReference>
<dbReference type="GO" id="GO:0017004">
    <property type="term" value="P:cytochrome complex assembly"/>
    <property type="evidence" value="ECO:0007669"/>
    <property type="project" value="UniProtKB-KW"/>
</dbReference>
<sequence>MMHSLVEFALVFSAAAELPQKLFGLFPFYFASFSDFLQMASNGVSYAFYVWLAYALTYLLLIGLIIWSYFNHRQFKQQLEAKLAREQRVKQYQEQQT</sequence>
<evidence type="ECO:0000256" key="6">
    <source>
        <dbReference type="ARBA" id="ARBA00022475"/>
    </source>
</evidence>
<keyword evidence="9 12" id="KW-0201">Cytochrome c-type biogenesis</keyword>
<dbReference type="AlphaFoldDB" id="H3ZIN1"/>
<dbReference type="GO" id="GO:1903607">
    <property type="term" value="P:cytochrome c biosynthetic process"/>
    <property type="evidence" value="ECO:0007669"/>
    <property type="project" value="TreeGrafter"/>
</dbReference>
<evidence type="ECO:0000313" key="14">
    <source>
        <dbReference type="Proteomes" id="UP000012046"/>
    </source>
</evidence>
<gene>
    <name evidence="13" type="ORF">AJE_16219</name>
</gene>
<evidence type="ECO:0000313" key="13">
    <source>
        <dbReference type="EMBL" id="EHR39564.1"/>
    </source>
</evidence>
<evidence type="ECO:0000256" key="5">
    <source>
        <dbReference type="ARBA" id="ARBA00022448"/>
    </source>
</evidence>
<dbReference type="RefSeq" id="WP_008951763.1">
    <property type="nucleotide sequence ID" value="NZ_AHTH01000051.1"/>
</dbReference>
<evidence type="ECO:0000256" key="11">
    <source>
        <dbReference type="ARBA" id="ARBA00023136"/>
    </source>
</evidence>
<keyword evidence="5 12" id="KW-0813">Transport</keyword>
<dbReference type="InterPro" id="IPR007078">
    <property type="entry name" value="Haem_export_protD_CcmD"/>
</dbReference>
<protein>
    <recommendedName>
        <fullName evidence="4 12">Heme exporter protein D</fullName>
    </recommendedName>
</protein>
<comment type="caution">
    <text evidence="13">The sequence shown here is derived from an EMBL/GenBank/DDBJ whole genome shotgun (WGS) entry which is preliminary data.</text>
</comment>
<dbReference type="Proteomes" id="UP000012046">
    <property type="component" value="Unassembled WGS sequence"/>
</dbReference>
<dbReference type="PANTHER" id="PTHR37531">
    <property type="entry name" value="HEME EXPORTER PROTEIN D"/>
    <property type="match status" value="1"/>
</dbReference>
<name>H3ZIN1_9ALTE</name>
<comment type="function">
    <text evidence="1 12">Required for the export of heme to the periplasm for the biogenesis of c-type cytochromes.</text>
</comment>
<keyword evidence="14" id="KW-1185">Reference proteome</keyword>
<keyword evidence="8 12" id="KW-0812">Transmembrane</keyword>
<dbReference type="PATRIC" id="fig|1129374.4.peg.3215"/>
<evidence type="ECO:0000256" key="1">
    <source>
        <dbReference type="ARBA" id="ARBA00002442"/>
    </source>
</evidence>
<dbReference type="STRING" id="1129374.AJE_16219"/>
<dbReference type="GO" id="GO:0005886">
    <property type="term" value="C:plasma membrane"/>
    <property type="evidence" value="ECO:0007669"/>
    <property type="project" value="UniProtKB-SubCell"/>
</dbReference>
<comment type="similarity">
    <text evidence="3 12">Belongs to the CcmD/CycX/HelD family.</text>
</comment>
<keyword evidence="6 12" id="KW-1003">Cell membrane</keyword>
<reference evidence="13 14" key="1">
    <citation type="journal article" date="2012" name="J. Bacteriol.">
        <title>Genome Sequence of Extracellular-Protease-Producing Alishewanella jeotgali Isolated from Traditional Korean Fermented Seafood.</title>
        <authorList>
            <person name="Jung J."/>
            <person name="Chun J."/>
            <person name="Park W."/>
        </authorList>
    </citation>
    <scope>NUCLEOTIDE SEQUENCE [LARGE SCALE GENOMIC DNA]</scope>
    <source>
        <strain evidence="13 14">KCTC 22429</strain>
    </source>
</reference>
<keyword evidence="11 12" id="KW-0472">Membrane</keyword>
<evidence type="ECO:0000256" key="3">
    <source>
        <dbReference type="ARBA" id="ARBA00008741"/>
    </source>
</evidence>
<dbReference type="NCBIfam" id="TIGR03141">
    <property type="entry name" value="cytochro_ccmD"/>
    <property type="match status" value="1"/>
</dbReference>
<comment type="subcellular location">
    <subcellularLocation>
        <location evidence="2 12">Cell inner membrane</location>
        <topology evidence="2 12">Single-pass membrane protein</topology>
    </subcellularLocation>
</comment>
<feature type="transmembrane region" description="Helical" evidence="12">
    <location>
        <begin position="48"/>
        <end position="70"/>
    </location>
</feature>
<evidence type="ECO:0000256" key="9">
    <source>
        <dbReference type="ARBA" id="ARBA00022748"/>
    </source>
</evidence>
<dbReference type="EMBL" id="AHTH01000051">
    <property type="protein sequence ID" value="EHR39564.1"/>
    <property type="molecule type" value="Genomic_DNA"/>
</dbReference>
<proteinExistence type="inferred from homology"/>
<evidence type="ECO:0000256" key="8">
    <source>
        <dbReference type="ARBA" id="ARBA00022692"/>
    </source>
</evidence>
<keyword evidence="7 12" id="KW-0997">Cell inner membrane</keyword>
<evidence type="ECO:0000256" key="2">
    <source>
        <dbReference type="ARBA" id="ARBA00004377"/>
    </source>
</evidence>
<dbReference type="GO" id="GO:0015886">
    <property type="term" value="P:heme transport"/>
    <property type="evidence" value="ECO:0007669"/>
    <property type="project" value="InterPro"/>
</dbReference>
<evidence type="ECO:0000256" key="4">
    <source>
        <dbReference type="ARBA" id="ARBA00016461"/>
    </source>
</evidence>
<dbReference type="eggNOG" id="COG3114">
    <property type="taxonomic scope" value="Bacteria"/>
</dbReference>